<comment type="caution">
    <text evidence="6">The sequence shown here is derived from an EMBL/GenBank/DDBJ whole genome shotgun (WGS) entry which is preliminary data.</text>
</comment>
<dbReference type="HAMAP" id="MF_00397">
    <property type="entry name" value="CitG"/>
    <property type="match status" value="1"/>
</dbReference>
<dbReference type="Pfam" id="PF01874">
    <property type="entry name" value="CitG"/>
    <property type="match status" value="1"/>
</dbReference>
<dbReference type="GO" id="GO:0016757">
    <property type="term" value="F:glycosyltransferase activity"/>
    <property type="evidence" value="ECO:0007669"/>
    <property type="project" value="UniProtKB-KW"/>
</dbReference>
<dbReference type="Gene3D" id="1.10.4200.10">
    <property type="entry name" value="Triphosphoribosyl-dephospho-CoA protein"/>
    <property type="match status" value="1"/>
</dbReference>
<dbReference type="RefSeq" id="WP_126978035.1">
    <property type="nucleotide sequence ID" value="NZ_PQSP01000001.1"/>
</dbReference>
<evidence type="ECO:0000256" key="4">
    <source>
        <dbReference type="ARBA" id="ARBA00022840"/>
    </source>
</evidence>
<organism evidence="6 7">
    <name type="scientific">Saezia sanguinis</name>
    <dbReference type="NCBI Taxonomy" id="1965230"/>
    <lineage>
        <taxon>Bacteria</taxon>
        <taxon>Pseudomonadati</taxon>
        <taxon>Pseudomonadota</taxon>
        <taxon>Betaproteobacteria</taxon>
        <taxon>Burkholderiales</taxon>
        <taxon>Saeziaceae</taxon>
        <taxon>Saezia</taxon>
    </lineage>
</organism>
<evidence type="ECO:0000313" key="6">
    <source>
        <dbReference type="EMBL" id="RUS68127.1"/>
    </source>
</evidence>
<dbReference type="EC" id="2.4.2.52" evidence="5"/>
<keyword evidence="2 5" id="KW-0808">Transferase</keyword>
<comment type="similarity">
    <text evidence="5">Belongs to the CitG/MdcB family.</text>
</comment>
<gene>
    <name evidence="5 6" type="primary">citG</name>
    <name evidence="6" type="ORF">CUZ56_00612</name>
</gene>
<dbReference type="GO" id="GO:0046917">
    <property type="term" value="F:triphosphoribosyl-dephospho-CoA synthase activity"/>
    <property type="evidence" value="ECO:0007669"/>
    <property type="project" value="UniProtKB-UniRule"/>
</dbReference>
<sequence>MLSQKDFLSYTAAEIADLARSAAILEVSVSPKPGLVCPDTPGAHSDMDYHTFISSALSLHTYFETCVQIGQTLEHMSADQRFVVLRRAGVAAEKEMYAATGGINTHKGLIFSLGIVCCAAGTQQVRLRKASSFDPRQQSALLLKSICDEAAQMVKGMVQRELVDAVTAIHDRPLTAGEHIYQQYGITGIRGEAEAGFPHVVQAFEYLVKALAQQSWNDACCHVLLFLILHTQDTNVVHRRGLAGLQALQKGAEELFAKVHSDAGQQYRDYCAVSTRSNLSPGGCADLLALTLFFYLMFYGRT</sequence>
<keyword evidence="4 5" id="KW-0067">ATP-binding</keyword>
<accession>A0A433SH97</accession>
<dbReference type="Proteomes" id="UP000286947">
    <property type="component" value="Unassembled WGS sequence"/>
</dbReference>
<evidence type="ECO:0000256" key="2">
    <source>
        <dbReference type="ARBA" id="ARBA00022679"/>
    </source>
</evidence>
<keyword evidence="3 5" id="KW-0547">Nucleotide-binding</keyword>
<dbReference type="GO" id="GO:0005524">
    <property type="term" value="F:ATP binding"/>
    <property type="evidence" value="ECO:0007669"/>
    <property type="project" value="UniProtKB-KW"/>
</dbReference>
<evidence type="ECO:0000256" key="3">
    <source>
        <dbReference type="ARBA" id="ARBA00022741"/>
    </source>
</evidence>
<keyword evidence="6" id="KW-0328">Glycosyltransferase</keyword>
<keyword evidence="7" id="KW-1185">Reference proteome</keyword>
<dbReference type="AlphaFoldDB" id="A0A433SH97"/>
<reference evidence="6 7" key="1">
    <citation type="submission" date="2018-01" db="EMBL/GenBank/DDBJ databases">
        <title>Saezia sanguinis gen. nov., sp. nov., in the order Burkholderiales isolated from human blood.</title>
        <authorList>
            <person name="Medina-Pascual M.J."/>
            <person name="Valdezate S."/>
            <person name="Monzon S."/>
            <person name="Cuesta I."/>
            <person name="Carrasco G."/>
            <person name="Villalon P."/>
            <person name="Saez-Nieto J.A."/>
        </authorList>
    </citation>
    <scope>NUCLEOTIDE SEQUENCE [LARGE SCALE GENOMIC DNA]</scope>
    <source>
        <strain evidence="6 7">CNM695-12</strain>
    </source>
</reference>
<comment type="catalytic activity">
    <reaction evidence="1 5">
        <text>3'-dephospho-CoA + ATP = 2'-(5''-triphospho-alpha-D-ribosyl)-3'-dephospho-CoA + adenine</text>
        <dbReference type="Rhea" id="RHEA:15117"/>
        <dbReference type="ChEBI" id="CHEBI:16708"/>
        <dbReference type="ChEBI" id="CHEBI:30616"/>
        <dbReference type="ChEBI" id="CHEBI:57328"/>
        <dbReference type="ChEBI" id="CHEBI:61378"/>
        <dbReference type="EC" id="2.4.2.52"/>
    </reaction>
</comment>
<dbReference type="PANTHER" id="PTHR30201">
    <property type="entry name" value="TRIPHOSPHORIBOSYL-DEPHOSPHO-COA SYNTHASE"/>
    <property type="match status" value="1"/>
</dbReference>
<dbReference type="PANTHER" id="PTHR30201:SF2">
    <property type="entry name" value="2-(5''-TRIPHOSPHORIBOSYL)-3'-DEPHOSPHOCOENZYME-A SYNTHASE"/>
    <property type="match status" value="1"/>
</dbReference>
<dbReference type="OrthoDB" id="114886at2"/>
<evidence type="ECO:0000256" key="1">
    <source>
        <dbReference type="ARBA" id="ARBA00001210"/>
    </source>
</evidence>
<dbReference type="InterPro" id="IPR002736">
    <property type="entry name" value="CitG"/>
</dbReference>
<dbReference type="InterPro" id="IPR017551">
    <property type="entry name" value="TriPribosyl-deP-CoA_syn_CitG"/>
</dbReference>
<evidence type="ECO:0000256" key="5">
    <source>
        <dbReference type="HAMAP-Rule" id="MF_00397"/>
    </source>
</evidence>
<dbReference type="NCBIfam" id="TIGR03125">
    <property type="entry name" value="citrate_citG"/>
    <property type="match status" value="1"/>
</dbReference>
<proteinExistence type="inferred from homology"/>
<name>A0A433SH97_9BURK</name>
<protein>
    <recommendedName>
        <fullName evidence="5">Probable 2-(5''-triphosphoribosyl)-3'-dephosphocoenzyme-A synthase</fullName>
        <shortName evidence="5">2-(5''-triphosphoribosyl)-3'-dephospho-CoA synthase</shortName>
        <ecNumber evidence="5">2.4.2.52</ecNumber>
    </recommendedName>
</protein>
<dbReference type="GO" id="GO:0051191">
    <property type="term" value="P:prosthetic group biosynthetic process"/>
    <property type="evidence" value="ECO:0007669"/>
    <property type="project" value="TreeGrafter"/>
</dbReference>
<dbReference type="EMBL" id="PQSP01000001">
    <property type="protein sequence ID" value="RUS68127.1"/>
    <property type="molecule type" value="Genomic_DNA"/>
</dbReference>
<evidence type="ECO:0000313" key="7">
    <source>
        <dbReference type="Proteomes" id="UP000286947"/>
    </source>
</evidence>